<sequence length="192" mass="21888">MLGDGTSIGTQLASQHRSRKCRLHKHYQKYPTKEEATTHPPDGIMVSDWVVLYEKVRERRFPGKLKFQINMLGDGTSIGTRLASQHRSRKCRLHKHYQKYPTKEEATTHTPDGIMVSDWVVLYEKVRERRFPVLRSTPIALLALAISRPKLGLLIATANRAIGLLLKPVSKKIRTTNKHNRSFSEVPPTIGT</sequence>
<feature type="region of interest" description="Disordered" evidence="1">
    <location>
        <begin position="1"/>
        <end position="20"/>
    </location>
</feature>
<dbReference type="AlphaFoldDB" id="A0A6L2LVE5"/>
<comment type="caution">
    <text evidence="2">The sequence shown here is derived from an EMBL/GenBank/DDBJ whole genome shotgun (WGS) entry which is preliminary data.</text>
</comment>
<reference evidence="2" key="1">
    <citation type="journal article" date="2019" name="Sci. Rep.">
        <title>Draft genome of Tanacetum cinerariifolium, the natural source of mosquito coil.</title>
        <authorList>
            <person name="Yamashiro T."/>
            <person name="Shiraishi A."/>
            <person name="Satake H."/>
            <person name="Nakayama K."/>
        </authorList>
    </citation>
    <scope>NUCLEOTIDE SEQUENCE</scope>
</reference>
<gene>
    <name evidence="2" type="ORF">Tci_036103</name>
</gene>
<protein>
    <submittedName>
        <fullName evidence="2">Uncharacterized protein</fullName>
    </submittedName>
</protein>
<evidence type="ECO:0000256" key="1">
    <source>
        <dbReference type="SAM" id="MobiDB-lite"/>
    </source>
</evidence>
<dbReference type="EMBL" id="BKCJ010004969">
    <property type="protein sequence ID" value="GEU64125.1"/>
    <property type="molecule type" value="Genomic_DNA"/>
</dbReference>
<name>A0A6L2LVE5_TANCI</name>
<organism evidence="2">
    <name type="scientific">Tanacetum cinerariifolium</name>
    <name type="common">Dalmatian daisy</name>
    <name type="synonym">Chrysanthemum cinerariifolium</name>
    <dbReference type="NCBI Taxonomy" id="118510"/>
    <lineage>
        <taxon>Eukaryota</taxon>
        <taxon>Viridiplantae</taxon>
        <taxon>Streptophyta</taxon>
        <taxon>Embryophyta</taxon>
        <taxon>Tracheophyta</taxon>
        <taxon>Spermatophyta</taxon>
        <taxon>Magnoliopsida</taxon>
        <taxon>eudicotyledons</taxon>
        <taxon>Gunneridae</taxon>
        <taxon>Pentapetalae</taxon>
        <taxon>asterids</taxon>
        <taxon>campanulids</taxon>
        <taxon>Asterales</taxon>
        <taxon>Asteraceae</taxon>
        <taxon>Asteroideae</taxon>
        <taxon>Anthemideae</taxon>
        <taxon>Anthemidinae</taxon>
        <taxon>Tanacetum</taxon>
    </lineage>
</organism>
<evidence type="ECO:0000313" key="2">
    <source>
        <dbReference type="EMBL" id="GEU64125.1"/>
    </source>
</evidence>
<proteinExistence type="predicted"/>
<accession>A0A6L2LVE5</accession>